<gene>
    <name evidence="1" type="ORF">PHYBLDRAFT_60453</name>
</gene>
<name>A0A167P657_PHYB8</name>
<dbReference type="Proteomes" id="UP000077315">
    <property type="component" value="Unassembled WGS sequence"/>
</dbReference>
<accession>A0A167P657</accession>
<keyword evidence="2" id="KW-1185">Reference proteome</keyword>
<dbReference type="RefSeq" id="XP_018295364.1">
    <property type="nucleotide sequence ID" value="XM_018440644.1"/>
</dbReference>
<protein>
    <submittedName>
        <fullName evidence="1">Uncharacterized protein</fullName>
    </submittedName>
</protein>
<dbReference type="AlphaFoldDB" id="A0A167P657"/>
<proteinExistence type="predicted"/>
<sequence>MSGMLLAIKVAKTQLSCAYGDLNTAIYHSVHFPRQRTLINLSLSQLHTNKKFLEGRYSLLYNSVIVGNIRIRRRYTNSYISYDYGVIKSVIYYSGIQVMSA</sequence>
<dbReference type="GeneID" id="29001550"/>
<reference evidence="2" key="1">
    <citation type="submission" date="2015-06" db="EMBL/GenBank/DDBJ databases">
        <title>Expansion of signal transduction pathways in fungi by whole-genome duplication.</title>
        <authorList>
            <consortium name="DOE Joint Genome Institute"/>
            <person name="Corrochano L.M."/>
            <person name="Kuo A."/>
            <person name="Marcet-Houben M."/>
            <person name="Polaino S."/>
            <person name="Salamov A."/>
            <person name="Villalobos J.M."/>
            <person name="Alvarez M.I."/>
            <person name="Avalos J."/>
            <person name="Benito E.P."/>
            <person name="Benoit I."/>
            <person name="Burger G."/>
            <person name="Camino L.P."/>
            <person name="Canovas D."/>
            <person name="Cerda-Olmedo E."/>
            <person name="Cheng J.-F."/>
            <person name="Dominguez A."/>
            <person name="Elias M."/>
            <person name="Eslava A.P."/>
            <person name="Glaser F."/>
            <person name="Grimwood J."/>
            <person name="Gutierrez G."/>
            <person name="Heitman J."/>
            <person name="Henrissat B."/>
            <person name="Iturriaga E.A."/>
            <person name="Lang B.F."/>
            <person name="Lavin J.L."/>
            <person name="Lee S."/>
            <person name="Li W."/>
            <person name="Lindquist E."/>
            <person name="Lopez-Garcia S."/>
            <person name="Luque E.M."/>
            <person name="Marcos A.T."/>
            <person name="Martin J."/>
            <person name="McCluskey K."/>
            <person name="Medina H.R."/>
            <person name="Miralles-Duran A."/>
            <person name="Miyazaki A."/>
            <person name="Munoz-Torres E."/>
            <person name="Oguiza J.A."/>
            <person name="Ohm R."/>
            <person name="Olmedo M."/>
            <person name="Orejas M."/>
            <person name="Ortiz-Castellanos L."/>
            <person name="Pisabarro A.G."/>
            <person name="Rodriguez-Romero J."/>
            <person name="Ruiz-Herrera J."/>
            <person name="Ruiz-Vazquez R."/>
            <person name="Sanz C."/>
            <person name="Schackwitz W."/>
            <person name="Schmutz J."/>
            <person name="Shahriari M."/>
            <person name="Shelest E."/>
            <person name="Silva-Franco F."/>
            <person name="Soanes D."/>
            <person name="Syed K."/>
            <person name="Tagua V.G."/>
            <person name="Talbot N.J."/>
            <person name="Thon M."/>
            <person name="De vries R.P."/>
            <person name="Wiebenga A."/>
            <person name="Yadav J.S."/>
            <person name="Braun E.L."/>
            <person name="Baker S."/>
            <person name="Garre V."/>
            <person name="Horwitz B."/>
            <person name="Torres-Martinez S."/>
            <person name="Idnurm A."/>
            <person name="Herrera-Estrella A."/>
            <person name="Gabaldon T."/>
            <person name="Grigoriev I.V."/>
        </authorList>
    </citation>
    <scope>NUCLEOTIDE SEQUENCE [LARGE SCALE GENOMIC DNA]</scope>
    <source>
        <strain evidence="2">NRRL 1555(-)</strain>
    </source>
</reference>
<evidence type="ECO:0000313" key="2">
    <source>
        <dbReference type="Proteomes" id="UP000077315"/>
    </source>
</evidence>
<dbReference type="EMBL" id="KV440974">
    <property type="protein sequence ID" value="OAD77324.1"/>
    <property type="molecule type" value="Genomic_DNA"/>
</dbReference>
<dbReference type="InParanoid" id="A0A167P657"/>
<organism evidence="1 2">
    <name type="scientific">Phycomyces blakesleeanus (strain ATCC 8743b / DSM 1359 / FGSC 10004 / NBRC 33097 / NRRL 1555)</name>
    <dbReference type="NCBI Taxonomy" id="763407"/>
    <lineage>
        <taxon>Eukaryota</taxon>
        <taxon>Fungi</taxon>
        <taxon>Fungi incertae sedis</taxon>
        <taxon>Mucoromycota</taxon>
        <taxon>Mucoromycotina</taxon>
        <taxon>Mucoromycetes</taxon>
        <taxon>Mucorales</taxon>
        <taxon>Phycomycetaceae</taxon>
        <taxon>Phycomyces</taxon>
    </lineage>
</organism>
<evidence type="ECO:0000313" key="1">
    <source>
        <dbReference type="EMBL" id="OAD77324.1"/>
    </source>
</evidence>
<dbReference type="VEuPathDB" id="FungiDB:PHYBLDRAFT_60453"/>